<reference evidence="3" key="1">
    <citation type="journal article" date="2019" name="Int. J. Syst. Evol. Microbiol.">
        <title>The Global Catalogue of Microorganisms (GCM) 10K type strain sequencing project: providing services to taxonomists for standard genome sequencing and annotation.</title>
        <authorList>
            <consortium name="The Broad Institute Genomics Platform"/>
            <consortium name="The Broad Institute Genome Sequencing Center for Infectious Disease"/>
            <person name="Wu L."/>
            <person name="Ma J."/>
        </authorList>
    </citation>
    <scope>NUCLEOTIDE SEQUENCE [LARGE SCALE GENOMIC DNA]</scope>
    <source>
        <strain evidence="3">KCTC 42447</strain>
    </source>
</reference>
<dbReference type="InterPro" id="IPR020103">
    <property type="entry name" value="PsdUridine_synth_cat_dom_sf"/>
</dbReference>
<evidence type="ECO:0000313" key="3">
    <source>
        <dbReference type="Proteomes" id="UP001595630"/>
    </source>
</evidence>
<evidence type="ECO:0000313" key="2">
    <source>
        <dbReference type="EMBL" id="MFC3607889.1"/>
    </source>
</evidence>
<dbReference type="InterPro" id="IPR006145">
    <property type="entry name" value="PsdUridine_synth_RsuA/RluA"/>
</dbReference>
<evidence type="ECO:0000259" key="1">
    <source>
        <dbReference type="Pfam" id="PF00849"/>
    </source>
</evidence>
<dbReference type="Proteomes" id="UP001595630">
    <property type="component" value="Unassembled WGS sequence"/>
</dbReference>
<dbReference type="Gene3D" id="3.30.2350.10">
    <property type="entry name" value="Pseudouridine synthase"/>
    <property type="match status" value="1"/>
</dbReference>
<sequence length="294" mass="33818">MKPSSSRPSIVHLPQGDWPSVLDCLCARFPAINRATWLDRMARGRVLDAAGLPIGPERPHQAGLRVQYFREVPAERSIPFEARVLYRDEHLVVADKPHFLPVQPSGEYVKSTLLNRLCAELGNPDLAPLHRIDRLTAGLVLLSANPASRGAYQALFRQRRIDKFYEAICPALPDLEFPLWRRSRLQDGELFFLMTETEGPINSETRVEVIERRGDWWRYGLYPVTGRKHQLRVHMAALGAGICNDPLYPTLLERDEREREDYSRPLKLLAKRLCFDDPLTGQPRRFDSELELCW</sequence>
<gene>
    <name evidence="2" type="ORF">ACFOMF_08890</name>
</gene>
<dbReference type="InterPro" id="IPR006224">
    <property type="entry name" value="PsdUridine_synth_RluA-like_CS"/>
</dbReference>
<dbReference type="SUPFAM" id="SSF55120">
    <property type="entry name" value="Pseudouridine synthase"/>
    <property type="match status" value="1"/>
</dbReference>
<dbReference type="PROSITE" id="PS01129">
    <property type="entry name" value="PSI_RLU"/>
    <property type="match status" value="1"/>
</dbReference>
<dbReference type="PANTHER" id="PTHR21600:SF84">
    <property type="entry name" value="PSEUDOURIDINE SYNTHASE RSUA_RLUA-LIKE DOMAIN-CONTAINING PROTEIN"/>
    <property type="match status" value="1"/>
</dbReference>
<organism evidence="2 3">
    <name type="scientific">Stutzerimonas tarimensis</name>
    <dbReference type="NCBI Taxonomy" id="1507735"/>
    <lineage>
        <taxon>Bacteria</taxon>
        <taxon>Pseudomonadati</taxon>
        <taxon>Pseudomonadota</taxon>
        <taxon>Gammaproteobacteria</taxon>
        <taxon>Pseudomonadales</taxon>
        <taxon>Pseudomonadaceae</taxon>
        <taxon>Stutzerimonas</taxon>
    </lineage>
</organism>
<dbReference type="EMBL" id="JBHRXZ010000018">
    <property type="protein sequence ID" value="MFC3607889.1"/>
    <property type="molecule type" value="Genomic_DNA"/>
</dbReference>
<accession>A0ABV7T3X3</accession>
<protein>
    <submittedName>
        <fullName evidence="2">Pseudouridine synthase</fullName>
    </submittedName>
</protein>
<name>A0ABV7T3X3_9GAMM</name>
<dbReference type="PANTHER" id="PTHR21600">
    <property type="entry name" value="MITOCHONDRIAL RNA PSEUDOURIDINE SYNTHASE"/>
    <property type="match status" value="1"/>
</dbReference>
<dbReference type="InterPro" id="IPR050188">
    <property type="entry name" value="RluA_PseudoU_synthase"/>
</dbReference>
<proteinExistence type="predicted"/>
<dbReference type="Pfam" id="PF00849">
    <property type="entry name" value="PseudoU_synth_2"/>
    <property type="match status" value="1"/>
</dbReference>
<keyword evidence="3" id="KW-1185">Reference proteome</keyword>
<feature type="domain" description="Pseudouridine synthase RsuA/RluA-like" evidence="1">
    <location>
        <begin position="90"/>
        <end position="237"/>
    </location>
</feature>
<comment type="caution">
    <text evidence="2">The sequence shown here is derived from an EMBL/GenBank/DDBJ whole genome shotgun (WGS) entry which is preliminary data.</text>
</comment>
<dbReference type="RefSeq" id="WP_386363876.1">
    <property type="nucleotide sequence ID" value="NZ_JBHRXZ010000018.1"/>
</dbReference>